<sequence length="383" mass="41117">MGTSMAADFPVGQKFQIVLNGVPDTGKVLAPADAMVWDVDAEDTTKETIAALHSLGKTVICYFSAGTYENWRPDAKQFPTGDLGTTLAEWPNEKWIRLSSTGVRNIMKARIARAAQKGCDAIDPDNTDAYQNSNGLNMKATDSIDYIRYIAKYAATLGMKTGLKNSLSIIPQVADLMSFAVNEECAKFSECDTYNSFIKSGKPVYHIEYVAKPPTITNDERRIFCTSGGMAGFSTVMKNMTLNGWTAYCDGSTAITETTPGGIIPGKPPNPHPTSTITTTTSYSWSNTTFTTSTTPTLSESTVTRTTTTSKSSTTIKTTSRTTSKTSSKTSTSKATSSTPAPGGGCAQKHWDQCGGNDWKGCTTCASGFSCKGVSPPYYYQCL</sequence>
<evidence type="ECO:0000313" key="7">
    <source>
        <dbReference type="Proteomes" id="UP000016922"/>
    </source>
</evidence>
<evidence type="ECO:0000259" key="5">
    <source>
        <dbReference type="PROSITE" id="PS51164"/>
    </source>
</evidence>
<dbReference type="Pfam" id="PF00734">
    <property type="entry name" value="CBM_1"/>
    <property type="match status" value="1"/>
</dbReference>
<dbReference type="PANTHER" id="PTHR35273:SF2">
    <property type="entry name" value="ALPHA-GALACTOSIDASE"/>
    <property type="match status" value="1"/>
</dbReference>
<dbReference type="SMART" id="SM00236">
    <property type="entry name" value="fCBD"/>
    <property type="match status" value="1"/>
</dbReference>
<dbReference type="Pfam" id="PF03537">
    <property type="entry name" value="Glyco_hydro_114"/>
    <property type="match status" value="1"/>
</dbReference>
<evidence type="ECO:0000256" key="3">
    <source>
        <dbReference type="ARBA" id="ARBA00022729"/>
    </source>
</evidence>
<feature type="region of interest" description="Disordered" evidence="4">
    <location>
        <begin position="261"/>
        <end position="345"/>
    </location>
</feature>
<organism evidence="6 7">
    <name type="scientific">Glarea lozoyensis (strain ATCC 20868 / MF5171)</name>
    <dbReference type="NCBI Taxonomy" id="1116229"/>
    <lineage>
        <taxon>Eukaryota</taxon>
        <taxon>Fungi</taxon>
        <taxon>Dikarya</taxon>
        <taxon>Ascomycota</taxon>
        <taxon>Pezizomycotina</taxon>
        <taxon>Leotiomycetes</taxon>
        <taxon>Helotiales</taxon>
        <taxon>Helotiaceae</taxon>
        <taxon>Glarea</taxon>
    </lineage>
</organism>
<evidence type="ECO:0000313" key="6">
    <source>
        <dbReference type="EMBL" id="EPE30352.1"/>
    </source>
</evidence>
<dbReference type="SUPFAM" id="SSF57180">
    <property type="entry name" value="Cellulose-binding domain"/>
    <property type="match status" value="1"/>
</dbReference>
<feature type="compositionally biased region" description="Low complexity" evidence="4">
    <location>
        <begin position="273"/>
        <end position="339"/>
    </location>
</feature>
<dbReference type="GO" id="GO:0004557">
    <property type="term" value="F:alpha-galactosidase activity"/>
    <property type="evidence" value="ECO:0007669"/>
    <property type="project" value="UniProtKB-EC"/>
</dbReference>
<gene>
    <name evidence="6" type="ORF">GLAREA_03319</name>
</gene>
<dbReference type="InterPro" id="IPR004352">
    <property type="entry name" value="GH114_TIM-barrel"/>
</dbReference>
<keyword evidence="6" id="KW-0326">Glycosidase</keyword>
<dbReference type="EC" id="3.2.1.22" evidence="2"/>
<accession>S3CVC5</accession>
<protein>
    <recommendedName>
        <fullName evidence="2">alpha-galactosidase</fullName>
        <ecNumber evidence="2">3.2.1.22</ecNumber>
    </recommendedName>
</protein>
<dbReference type="Proteomes" id="UP000016922">
    <property type="component" value="Unassembled WGS sequence"/>
</dbReference>
<dbReference type="PROSITE" id="PS51164">
    <property type="entry name" value="CBM1_2"/>
    <property type="match status" value="1"/>
</dbReference>
<dbReference type="OMA" id="GCTICES"/>
<dbReference type="SUPFAM" id="SSF51445">
    <property type="entry name" value="(Trans)glycosidases"/>
    <property type="match status" value="1"/>
</dbReference>
<dbReference type="InterPro" id="IPR013785">
    <property type="entry name" value="Aldolase_TIM"/>
</dbReference>
<dbReference type="GO" id="GO:0030248">
    <property type="term" value="F:cellulose binding"/>
    <property type="evidence" value="ECO:0007669"/>
    <property type="project" value="InterPro"/>
</dbReference>
<dbReference type="eggNOG" id="ENOG502SIY3">
    <property type="taxonomic scope" value="Eukaryota"/>
</dbReference>
<dbReference type="GO" id="GO:0005975">
    <property type="term" value="P:carbohydrate metabolic process"/>
    <property type="evidence" value="ECO:0007669"/>
    <property type="project" value="InterPro"/>
</dbReference>
<dbReference type="AlphaFoldDB" id="S3CVC5"/>
<dbReference type="GO" id="GO:0005576">
    <property type="term" value="C:extracellular region"/>
    <property type="evidence" value="ECO:0007669"/>
    <property type="project" value="InterPro"/>
</dbReference>
<dbReference type="PANTHER" id="PTHR35273">
    <property type="entry name" value="ALPHA-1,4 POLYGALACTOSAMINIDASE, PUTATIVE (AFU_ORTHOLOGUE AFUA_3G07890)-RELATED"/>
    <property type="match status" value="1"/>
</dbReference>
<evidence type="ECO:0000256" key="1">
    <source>
        <dbReference type="ARBA" id="ARBA00001255"/>
    </source>
</evidence>
<reference evidence="6 7" key="1">
    <citation type="journal article" date="2013" name="BMC Genomics">
        <title>Genomics-driven discovery of the pneumocandin biosynthetic gene cluster in the fungus Glarea lozoyensis.</title>
        <authorList>
            <person name="Chen L."/>
            <person name="Yue Q."/>
            <person name="Zhang X."/>
            <person name="Xiang M."/>
            <person name="Wang C."/>
            <person name="Li S."/>
            <person name="Che Y."/>
            <person name="Ortiz-Lopez F.J."/>
            <person name="Bills G.F."/>
            <person name="Liu X."/>
            <person name="An Z."/>
        </authorList>
    </citation>
    <scope>NUCLEOTIDE SEQUENCE [LARGE SCALE GENOMIC DNA]</scope>
    <source>
        <strain evidence="7">ATCC 20868 / MF5171</strain>
    </source>
</reference>
<keyword evidence="7" id="KW-1185">Reference proteome</keyword>
<dbReference type="InterPro" id="IPR035971">
    <property type="entry name" value="CBD_sf"/>
</dbReference>
<comment type="catalytic activity">
    <reaction evidence="1">
        <text>Hydrolysis of terminal, non-reducing alpha-D-galactose residues in alpha-D-galactosides, including galactose oligosaccharides, galactomannans and galactolipids.</text>
        <dbReference type="EC" id="3.2.1.22"/>
    </reaction>
</comment>
<dbReference type="EMBL" id="KE145363">
    <property type="protein sequence ID" value="EPE30352.1"/>
    <property type="molecule type" value="Genomic_DNA"/>
</dbReference>
<keyword evidence="3" id="KW-0732">Signal</keyword>
<dbReference type="InterPro" id="IPR017853">
    <property type="entry name" value="GH"/>
</dbReference>
<proteinExistence type="predicted"/>
<feature type="domain" description="CBM1" evidence="5">
    <location>
        <begin position="346"/>
        <end position="383"/>
    </location>
</feature>
<dbReference type="HOGENOM" id="CLU_051214_1_0_1"/>
<dbReference type="InterPro" id="IPR000254">
    <property type="entry name" value="CBD"/>
</dbReference>
<dbReference type="Gene3D" id="3.20.20.70">
    <property type="entry name" value="Aldolase class I"/>
    <property type="match status" value="1"/>
</dbReference>
<evidence type="ECO:0000256" key="2">
    <source>
        <dbReference type="ARBA" id="ARBA00012755"/>
    </source>
</evidence>
<evidence type="ECO:0000256" key="4">
    <source>
        <dbReference type="SAM" id="MobiDB-lite"/>
    </source>
</evidence>
<dbReference type="OrthoDB" id="2108802at2759"/>
<name>S3CVC5_GLAL2</name>
<dbReference type="RefSeq" id="XP_008081763.1">
    <property type="nucleotide sequence ID" value="XM_008083572.1"/>
</dbReference>
<dbReference type="GeneID" id="19462374"/>
<keyword evidence="6" id="KW-0378">Hydrolase</keyword>
<dbReference type="KEGG" id="glz:GLAREA_03319"/>